<protein>
    <recommendedName>
        <fullName evidence="3">RHS repeat protein</fullName>
    </recommendedName>
</protein>
<organism evidence="1 2">
    <name type="scientific">Piscirickettsia litoralis</name>
    <dbReference type="NCBI Taxonomy" id="1891921"/>
    <lineage>
        <taxon>Bacteria</taxon>
        <taxon>Pseudomonadati</taxon>
        <taxon>Pseudomonadota</taxon>
        <taxon>Gammaproteobacteria</taxon>
        <taxon>Thiotrichales</taxon>
        <taxon>Piscirickettsiaceae</taxon>
        <taxon>Piscirickettsia</taxon>
    </lineage>
</organism>
<keyword evidence="2" id="KW-1185">Reference proteome</keyword>
<sequence>MIKNAPVSKVDPFTGALIVHIPLVSIPGNDGLNLNVTWSFRSGQDISPFESNEGIFTGLVETNKVDVTCDFGQDMCNDPNVAIFQDPSGSRHKFYAINPVDGGAHGIGSRPFESMDGWRADLGVSYSGSGPYAGFSGWIYSPDGTSYHVFNSWPYTGQSPVDQIVSSHGGDKITYAYSRSGGAGRDPFHLQSITMGNYKLTISGDTITSSDGKVWQIDPRTINGKMGPQPDPTYIKLPDQSEWHIGWAGTQVNSITYPDGGMSSFTLGSYNHKCSVSSHLLLRIATTYVSAQINSGAGLASSSWKYNYDDGKYQAFCWNNNHEPYDPVPANFTTKVISPGKEVDYVFLPGYVEERGMPIYTTWQSGLLTHKTTYKIQDIIKTPLEESAYTWSKRHITIAFHGYPEIAQPQLETQTIKRAGITYSTAYTYDDDSMPTSISESSPQGSRTEAISNYEKKYTIDTVPHLLFTPQNETWKDSTGKVVNTTTRTFNGIGELLGQTKNGVKTSYTYDAGGNIASITNALNHKTTLQNYVAGMPQLITDAAGNKFKFVINPNGTITSYTDGLGNKTSYEYDSMYRLTKLTPPQGCSVGLRWNYPNMGGHVVYRCAAPNYYGQYFTVNGFGQPTHIETHIGTNENVISKQEIRYDAYGREIFKSYPVAPNTTNDKTLGTYTTRDALGRVTAVESPLPLTKIGDGVSPIPYQG</sequence>
<dbReference type="InterPro" id="IPR031325">
    <property type="entry name" value="RHS_repeat"/>
</dbReference>
<dbReference type="Pfam" id="PF05593">
    <property type="entry name" value="RHS_repeat"/>
    <property type="match status" value="1"/>
</dbReference>
<dbReference type="Proteomes" id="UP000094329">
    <property type="component" value="Unassembled WGS sequence"/>
</dbReference>
<dbReference type="EMBL" id="MDTU01000001">
    <property type="protein sequence ID" value="ODN43687.1"/>
    <property type="molecule type" value="Genomic_DNA"/>
</dbReference>
<gene>
    <name evidence="1" type="ORF">BGC07_13230</name>
</gene>
<reference evidence="1 2" key="1">
    <citation type="submission" date="2016-08" db="EMBL/GenBank/DDBJ databases">
        <title>Draft genome sequence of Candidatus Piscirickettsia litoralis, from seawater.</title>
        <authorList>
            <person name="Wan X."/>
            <person name="Lee A.J."/>
            <person name="Hou S."/>
            <person name="Donachie S.P."/>
        </authorList>
    </citation>
    <scope>NUCLEOTIDE SEQUENCE [LARGE SCALE GENOMIC DNA]</scope>
    <source>
        <strain evidence="1 2">Y2</strain>
    </source>
</reference>
<evidence type="ECO:0000313" key="1">
    <source>
        <dbReference type="EMBL" id="ODN43687.1"/>
    </source>
</evidence>
<comment type="caution">
    <text evidence="1">The sequence shown here is derived from an EMBL/GenBank/DDBJ whole genome shotgun (WGS) entry which is preliminary data.</text>
</comment>
<proteinExistence type="predicted"/>
<evidence type="ECO:0008006" key="3">
    <source>
        <dbReference type="Google" id="ProtNLM"/>
    </source>
</evidence>
<name>A0ABX3A630_9GAMM</name>
<accession>A0ABX3A630</accession>
<dbReference type="Gene3D" id="2.180.10.10">
    <property type="entry name" value="RHS repeat-associated core"/>
    <property type="match status" value="1"/>
</dbReference>
<evidence type="ECO:0000313" key="2">
    <source>
        <dbReference type="Proteomes" id="UP000094329"/>
    </source>
</evidence>